<gene>
    <name evidence="1" type="primary">P0002B05.16</name>
</gene>
<reference evidence="1" key="1">
    <citation type="journal article" date="2002" name="Nature">
        <title>The genome sequence and structure of rice chromosome 1.</title>
        <authorList>
            <person name="Sasaki T."/>
            <person name="Matsumoto T."/>
            <person name="Yamamoto K."/>
            <person name="Sakata K."/>
            <person name="Baba T."/>
            <person name="Katayose Y."/>
            <person name="Wu J."/>
            <person name="Niimura Y."/>
            <person name="Cheng Z."/>
            <person name="Nagamura Y."/>
            <person name="Antonio B.A."/>
            <person name="Kanamori H."/>
            <person name="Hosokawa S."/>
            <person name="Masukawa M."/>
            <person name="Arikawa K."/>
            <person name="Chiden Y."/>
            <person name="Hayashi M."/>
            <person name="Okamoto M."/>
            <person name="Ando T."/>
            <person name="Aoki H."/>
            <person name="Arita K."/>
            <person name="Hamada M."/>
            <person name="Harada C."/>
            <person name="Hijishita S."/>
            <person name="Honda M."/>
            <person name="Ichikawa Y."/>
            <person name="Idonuma A."/>
            <person name="Iijima M."/>
            <person name="Ikeda M."/>
            <person name="Ikeno M."/>
            <person name="Itoh S."/>
            <person name="Itoh T."/>
            <person name="Itoh Y."/>
            <person name="Itoh Y."/>
            <person name="Iwabuchi A."/>
            <person name="Kamiya K."/>
            <person name="Karasawa W."/>
            <person name="Katagiri S."/>
            <person name="Kikuta A."/>
            <person name="Kobayashi N."/>
            <person name="Kono I."/>
            <person name="Machita K."/>
            <person name="Maehara T."/>
            <person name="Mizuno H."/>
            <person name="Mizubayashi T."/>
            <person name="Mukai Y."/>
            <person name="Nagasaki H."/>
            <person name="Nakashima M."/>
            <person name="Nakama Y."/>
            <person name="Nakamichi Y."/>
            <person name="Nakamura M."/>
            <person name="Namiki N."/>
            <person name="Negishi M."/>
            <person name="Ohta I."/>
            <person name="Ono N."/>
            <person name="Saji S."/>
            <person name="Sakai K."/>
            <person name="Shibata M."/>
            <person name="Shimokawa T."/>
            <person name="Shomura A."/>
            <person name="Song J."/>
            <person name="Takazaki Y."/>
            <person name="Terasawa K."/>
            <person name="Tsuji K."/>
            <person name="Waki K."/>
            <person name="Yamagata H."/>
            <person name="Yamane H."/>
            <person name="Yoshiki S."/>
            <person name="Yoshihara R."/>
            <person name="Yukawa K."/>
            <person name="Zhong H."/>
            <person name="Iwama H."/>
            <person name="Endo T."/>
            <person name="Ito H."/>
            <person name="Hahn J.H."/>
            <person name="Kim H.I."/>
            <person name="Eun M.Y."/>
            <person name="Yano M."/>
            <person name="Jiang J."/>
            <person name="Gojobori T."/>
        </authorList>
    </citation>
    <scope>NUCLEOTIDE SEQUENCE [LARGE SCALE GENOMIC DNA]</scope>
</reference>
<name>Q657K2_ORYSJ</name>
<evidence type="ECO:0000313" key="1">
    <source>
        <dbReference type="EMBL" id="BAD45015.1"/>
    </source>
</evidence>
<dbReference type="EMBL" id="AP003141">
    <property type="protein sequence ID" value="BAD45015.1"/>
    <property type="molecule type" value="Genomic_DNA"/>
</dbReference>
<dbReference type="Proteomes" id="UP000817658">
    <property type="component" value="Chromosome 1"/>
</dbReference>
<organism evidence="1">
    <name type="scientific">Oryza sativa subsp. japonica</name>
    <name type="common">Rice</name>
    <dbReference type="NCBI Taxonomy" id="39947"/>
    <lineage>
        <taxon>Eukaryota</taxon>
        <taxon>Viridiplantae</taxon>
        <taxon>Streptophyta</taxon>
        <taxon>Embryophyta</taxon>
        <taxon>Tracheophyta</taxon>
        <taxon>Spermatophyta</taxon>
        <taxon>Magnoliopsida</taxon>
        <taxon>Liliopsida</taxon>
        <taxon>Poales</taxon>
        <taxon>Poaceae</taxon>
        <taxon>BOP clade</taxon>
        <taxon>Oryzoideae</taxon>
        <taxon>Oryzeae</taxon>
        <taxon>Oryzinae</taxon>
        <taxon>Oryza</taxon>
        <taxon>Oryza sativa</taxon>
    </lineage>
</organism>
<sequence>MKLKWRIQEGKNNPTIQSKHIVHLASCYCSSTHTMLLYIEHSETQCEGAELVDECSDKSLRPSCLLLPPPLMELLLPSAVVSAGYCALLLRAADTAS</sequence>
<dbReference type="AlphaFoldDB" id="Q657K2"/>
<protein>
    <submittedName>
        <fullName evidence="1">Uncharacterized protein</fullName>
    </submittedName>
</protein>
<accession>Q657K2</accession>
<proteinExistence type="predicted"/>